<dbReference type="CDD" id="cd00055">
    <property type="entry name" value="EGF_Lam"/>
    <property type="match status" value="1"/>
</dbReference>
<dbReference type="Proteomes" id="UP001344447">
    <property type="component" value="Unassembled WGS sequence"/>
</dbReference>
<dbReference type="EMBL" id="JAVFKY010000002">
    <property type="protein sequence ID" value="KAK5581000.1"/>
    <property type="molecule type" value="Genomic_DNA"/>
</dbReference>
<evidence type="ECO:0000256" key="1">
    <source>
        <dbReference type="PROSITE-ProRule" id="PRU00076"/>
    </source>
</evidence>
<feature type="transmembrane region" description="Helical" evidence="2">
    <location>
        <begin position="829"/>
        <end position="853"/>
    </location>
</feature>
<feature type="transmembrane region" description="Helical" evidence="2">
    <location>
        <begin position="158"/>
        <end position="180"/>
    </location>
</feature>
<dbReference type="InterPro" id="IPR000742">
    <property type="entry name" value="EGF"/>
</dbReference>
<evidence type="ECO:0000313" key="5">
    <source>
        <dbReference type="Proteomes" id="UP001344447"/>
    </source>
</evidence>
<reference evidence="4 5" key="1">
    <citation type="submission" date="2023-11" db="EMBL/GenBank/DDBJ databases">
        <title>Dfirmibasis_genome.</title>
        <authorList>
            <person name="Edelbroek B."/>
            <person name="Kjellin J."/>
            <person name="Jerlstrom-Hultqvist J."/>
            <person name="Soderbom F."/>
        </authorList>
    </citation>
    <scope>NUCLEOTIDE SEQUENCE [LARGE SCALE GENOMIC DNA]</scope>
    <source>
        <strain evidence="4 5">TNS-C-14</strain>
    </source>
</reference>
<dbReference type="PROSITE" id="PS50026">
    <property type="entry name" value="EGF_3"/>
    <property type="match status" value="1"/>
</dbReference>
<evidence type="ECO:0000256" key="2">
    <source>
        <dbReference type="SAM" id="Phobius"/>
    </source>
</evidence>
<gene>
    <name evidence="4" type="ORF">RB653_001027</name>
</gene>
<keyword evidence="2" id="KW-1133">Transmembrane helix</keyword>
<keyword evidence="2" id="KW-0812">Transmembrane</keyword>
<dbReference type="InterPro" id="IPR053331">
    <property type="entry name" value="EGF-like_comC"/>
</dbReference>
<sequence length="871" mass="97282">MSSQNTFSISKNAFWSTEDIEFSLTNSSPLTNYSLVEVFITYSNNKIPIKCSFDPPTREVICKKPTTAITQVISTITINDPSLKYPELLNITLINLSSSITQNGANLAIEGSLFDQLNINEIMVTNGSTSVEIIQVNSTKIIVSLANLPSYSVGTFTFYYGFILIATISIAPLSFSPFIVSASPLYINENDSVIISGVFFDSESKFFINSYLNASFSIPFELHDPSTALIKKETIKASTISGPAEIIYKSLAIGMSNAIPIYFTLPIISGVGYDFEKQVFLIHGNFLNEAGIYNYLDVNGCAITSYPLQPDFQNSTMLIFNNLKLVFDYCVLKCLQSNSTPYILNVYPELKVIDNSIPRKGGEIYFSGSFLTEYTLKGNKIYDIWVENLSQTLYAPCKNIKLIQYHGNQNYLMSCSIDKYFEYPIYLKLNGTGITESRLAISYQPIAIETISSTFYQTPDMVTITGYSFCPKPLITIGGSNCSNPVVKLSLNESYDQIVCDFKSDVQGINITHTVNITCETNTYSFDAFLYKLKVPCPSGGSLNKECYGNGQCDDNLRTCTCNKGYAGFDCSIVQPKPSIPPIPKVNDTITIIETSGTKFDIGIVQIREVTYDNNIEKTFNLTNLKWNLQDQNSDFQFIYNTSLNTNSKDTNNKSTIIKVQISINNNSVESQQYDFLGDIITILPNSVKYQVEIQNWSFNNNLNSIQLIVLSQSNPKSNCDENSGTTNILKYGEDSIRTLELTLSNGQTLVGTFSNRMKIDDRVLRSKVEILEKDQLNGIPLVNRDSNSIVSVIRINNFKKNVIIDPSFGLIISDDINKNDSCNEFPKWKIAVIVVCGAVGLSILFIGSFFLYKKFKTSLIILEIRLKLKK</sequence>
<comment type="caution">
    <text evidence="4">The sequence shown here is derived from an EMBL/GenBank/DDBJ whole genome shotgun (WGS) entry which is preliminary data.</text>
</comment>
<dbReference type="PROSITE" id="PS01186">
    <property type="entry name" value="EGF_2"/>
    <property type="match status" value="1"/>
</dbReference>
<name>A0AAN7Z1R8_9MYCE</name>
<keyword evidence="5" id="KW-1185">Reference proteome</keyword>
<dbReference type="InterPro" id="IPR002049">
    <property type="entry name" value="LE_dom"/>
</dbReference>
<protein>
    <recommendedName>
        <fullName evidence="3">EGF-like domain-containing protein</fullName>
    </recommendedName>
</protein>
<dbReference type="PROSITE" id="PS00022">
    <property type="entry name" value="EGF_1"/>
    <property type="match status" value="1"/>
</dbReference>
<keyword evidence="1" id="KW-1015">Disulfide bond</keyword>
<organism evidence="4 5">
    <name type="scientific">Dictyostelium firmibasis</name>
    <dbReference type="NCBI Taxonomy" id="79012"/>
    <lineage>
        <taxon>Eukaryota</taxon>
        <taxon>Amoebozoa</taxon>
        <taxon>Evosea</taxon>
        <taxon>Eumycetozoa</taxon>
        <taxon>Dictyostelia</taxon>
        <taxon>Dictyosteliales</taxon>
        <taxon>Dictyosteliaceae</taxon>
        <taxon>Dictyostelium</taxon>
    </lineage>
</organism>
<dbReference type="PANTHER" id="PTHR24032">
    <property type="entry name" value="EGF-LIKE DOMAIN-CONTAINING PROTEIN-RELATED-RELATED"/>
    <property type="match status" value="1"/>
</dbReference>
<evidence type="ECO:0000313" key="4">
    <source>
        <dbReference type="EMBL" id="KAK5581000.1"/>
    </source>
</evidence>
<keyword evidence="2" id="KW-0472">Membrane</keyword>
<feature type="disulfide bond" evidence="1">
    <location>
        <begin position="562"/>
        <end position="571"/>
    </location>
</feature>
<comment type="caution">
    <text evidence="1">Lacks conserved residue(s) required for the propagation of feature annotation.</text>
</comment>
<dbReference type="Pfam" id="PF22933">
    <property type="entry name" value="ComC_SSD"/>
    <property type="match status" value="1"/>
</dbReference>
<proteinExistence type="predicted"/>
<accession>A0AAN7Z1R8</accession>
<evidence type="ECO:0000259" key="3">
    <source>
        <dbReference type="PROSITE" id="PS50026"/>
    </source>
</evidence>
<dbReference type="AlphaFoldDB" id="A0AAN7Z1R8"/>
<keyword evidence="1" id="KW-0245">EGF-like domain</keyword>
<dbReference type="InterPro" id="IPR054484">
    <property type="entry name" value="ComC_SSD"/>
</dbReference>
<feature type="domain" description="EGF-like" evidence="3">
    <location>
        <begin position="533"/>
        <end position="572"/>
    </location>
</feature>